<dbReference type="PROSITE" id="PS00027">
    <property type="entry name" value="HOMEOBOX_1"/>
    <property type="match status" value="1"/>
</dbReference>
<dbReference type="SUPFAM" id="SSF46689">
    <property type="entry name" value="Homeodomain-like"/>
    <property type="match status" value="1"/>
</dbReference>
<keyword evidence="5 6" id="KW-0539">Nucleus</keyword>
<keyword evidence="3 6" id="KW-0238">DNA-binding</keyword>
<evidence type="ECO:0000313" key="19">
    <source>
        <dbReference type="EMBL" id="CAF4462289.1"/>
    </source>
</evidence>
<evidence type="ECO:0000313" key="13">
    <source>
        <dbReference type="EMBL" id="CAF3535053.1"/>
    </source>
</evidence>
<dbReference type="InterPro" id="IPR001356">
    <property type="entry name" value="HD"/>
</dbReference>
<dbReference type="EMBL" id="CAJOBQ010000152">
    <property type="protein sequence ID" value="CAF4275750.1"/>
    <property type="molecule type" value="Genomic_DNA"/>
</dbReference>
<evidence type="ECO:0000256" key="7">
    <source>
        <dbReference type="RuleBase" id="RU000682"/>
    </source>
</evidence>
<feature type="compositionally biased region" description="Low complexity" evidence="8">
    <location>
        <begin position="21"/>
        <end position="47"/>
    </location>
</feature>
<dbReference type="EMBL" id="CAJOBR010000008">
    <property type="protein sequence ID" value="CAF4444864.1"/>
    <property type="molecule type" value="Genomic_DNA"/>
</dbReference>
<feature type="DNA-binding region" description="Homeobox" evidence="6">
    <location>
        <begin position="200"/>
        <end position="259"/>
    </location>
</feature>
<dbReference type="InterPro" id="IPR017970">
    <property type="entry name" value="Homeobox_CS"/>
</dbReference>
<dbReference type="EMBL" id="CAJOBO010000006">
    <property type="protein sequence ID" value="CAF4089946.1"/>
    <property type="molecule type" value="Genomic_DNA"/>
</dbReference>
<evidence type="ECO:0000259" key="9">
    <source>
        <dbReference type="PROSITE" id="PS50071"/>
    </source>
</evidence>
<evidence type="ECO:0000313" key="11">
    <source>
        <dbReference type="EMBL" id="CAF3376964.1"/>
    </source>
</evidence>
<dbReference type="Proteomes" id="UP000663851">
    <property type="component" value="Unassembled WGS sequence"/>
</dbReference>
<protein>
    <recommendedName>
        <fullName evidence="9">Homeobox domain-containing protein</fullName>
    </recommendedName>
</protein>
<sequence length="329" mass="37421">MNNYFSLSSTSANDLFSSNATTNTTNAGSSTTDDQQTTNNDVNNSTSFLYDNDYNRGGFSSPFDRITFPNPTAHKDQLMNSYSNFTMMQAAAASISSSASHHHHLQQQQQQQQQQIHLQQHQSTNDYLLPPPNGTTSWKQSEPISSSSITATPGNDMMPPTAIPTSHPHHHQLSNFPMAVTNPMLYYAHPWMRPEFNFEHKRTRQTYTRHQTLELEKEFHYTKYLSRRRRIEIAGGLGLTERQIKIWFQNRRMKWKKENNFASLNDPKVKLEANATSHASIGQNHHPHAMSTTDASSSSWVSGTNVKKENNPHLSHQHPHQYGSNGNNK</sequence>
<evidence type="ECO:0000256" key="4">
    <source>
        <dbReference type="ARBA" id="ARBA00023155"/>
    </source>
</evidence>
<dbReference type="GO" id="GO:0009952">
    <property type="term" value="P:anterior/posterior pattern specification"/>
    <property type="evidence" value="ECO:0007669"/>
    <property type="project" value="TreeGrafter"/>
</dbReference>
<evidence type="ECO:0000313" key="15">
    <source>
        <dbReference type="EMBL" id="CAF4089946.1"/>
    </source>
</evidence>
<dbReference type="EMBL" id="CAJNYD010001875">
    <property type="protein sequence ID" value="CAF3376964.1"/>
    <property type="molecule type" value="Genomic_DNA"/>
</dbReference>
<dbReference type="EMBL" id="CAJNYT010003179">
    <property type="protein sequence ID" value="CAF3535053.1"/>
    <property type="molecule type" value="Genomic_DNA"/>
</dbReference>
<dbReference type="InterPro" id="IPR050296">
    <property type="entry name" value="Antp_homeobox"/>
</dbReference>
<feature type="compositionally biased region" description="Low complexity" evidence="8">
    <location>
        <begin position="291"/>
        <end position="304"/>
    </location>
</feature>
<dbReference type="EMBL" id="CAJNXB010005667">
    <property type="protein sequence ID" value="CAF3438863.1"/>
    <property type="molecule type" value="Genomic_DNA"/>
</dbReference>
<reference evidence="10" key="1">
    <citation type="submission" date="2021-02" db="EMBL/GenBank/DDBJ databases">
        <authorList>
            <person name="Nowell W R."/>
        </authorList>
    </citation>
    <scope>NUCLEOTIDE SEQUENCE</scope>
</reference>
<dbReference type="InterPro" id="IPR020479">
    <property type="entry name" value="HD_metazoa"/>
</dbReference>
<keyword evidence="21" id="KW-1185">Reference proteome</keyword>
<dbReference type="Proteomes" id="UP000663862">
    <property type="component" value="Unassembled WGS sequence"/>
</dbReference>
<dbReference type="SMART" id="SM00389">
    <property type="entry name" value="HOX"/>
    <property type="match status" value="1"/>
</dbReference>
<feature type="region of interest" description="Disordered" evidence="8">
    <location>
        <begin position="277"/>
        <end position="329"/>
    </location>
</feature>
<dbReference type="Proteomes" id="UP000663872">
    <property type="component" value="Unassembled WGS sequence"/>
</dbReference>
<evidence type="ECO:0000256" key="8">
    <source>
        <dbReference type="SAM" id="MobiDB-lite"/>
    </source>
</evidence>
<evidence type="ECO:0000256" key="6">
    <source>
        <dbReference type="PROSITE-ProRule" id="PRU00108"/>
    </source>
</evidence>
<dbReference type="PRINTS" id="PR00024">
    <property type="entry name" value="HOMEOBOX"/>
</dbReference>
<feature type="compositionally biased region" description="Polar residues" evidence="8">
    <location>
        <begin position="134"/>
        <end position="153"/>
    </location>
</feature>
<dbReference type="GO" id="GO:0000981">
    <property type="term" value="F:DNA-binding transcription factor activity, RNA polymerase II-specific"/>
    <property type="evidence" value="ECO:0007669"/>
    <property type="project" value="InterPro"/>
</dbReference>
<evidence type="ECO:0000313" key="10">
    <source>
        <dbReference type="EMBL" id="CAF3354217.1"/>
    </source>
</evidence>
<dbReference type="PANTHER" id="PTHR45659">
    <property type="entry name" value="HOMEOBOX PROTEIN HOX"/>
    <property type="match status" value="1"/>
</dbReference>
<dbReference type="InterPro" id="IPR000047">
    <property type="entry name" value="HTH_motif"/>
</dbReference>
<dbReference type="Gene3D" id="1.10.10.60">
    <property type="entry name" value="Homeodomain-like"/>
    <property type="match status" value="1"/>
</dbReference>
<feature type="region of interest" description="Disordered" evidence="8">
    <location>
        <begin position="21"/>
        <end position="49"/>
    </location>
</feature>
<dbReference type="GO" id="GO:0000978">
    <property type="term" value="F:RNA polymerase II cis-regulatory region sequence-specific DNA binding"/>
    <property type="evidence" value="ECO:0007669"/>
    <property type="project" value="TreeGrafter"/>
</dbReference>
<dbReference type="Proteomes" id="UP000663869">
    <property type="component" value="Unassembled WGS sequence"/>
</dbReference>
<gene>
    <name evidence="14" type="ORF">FME351_LOCUS25277</name>
    <name evidence="13" type="ORF">GRG538_LOCUS19471</name>
    <name evidence="15" type="ORF">HFQ381_LOCUS267</name>
    <name evidence="10" type="ORF">KIK155_LOCUS3891</name>
    <name evidence="11" type="ORF">LUA448_LOCUS15399</name>
    <name evidence="18" type="ORF">QYT958_LOCUS197</name>
    <name evidence="12" type="ORF">TIS948_LOCUS31011</name>
    <name evidence="19" type="ORF">TOA249_LOCUS222</name>
    <name evidence="17" type="ORF">TSG867_LOCUS4643</name>
    <name evidence="16" type="ORF">UJA718_LOCUS3610</name>
</gene>
<accession>A0A817WDN7</accession>
<evidence type="ECO:0000313" key="18">
    <source>
        <dbReference type="EMBL" id="CAF4444864.1"/>
    </source>
</evidence>
<dbReference type="Proteomes" id="UP000663825">
    <property type="component" value="Unassembled WGS sequence"/>
</dbReference>
<evidence type="ECO:0000313" key="17">
    <source>
        <dbReference type="EMBL" id="CAF4275750.1"/>
    </source>
</evidence>
<dbReference type="GO" id="GO:0005634">
    <property type="term" value="C:nucleus"/>
    <property type="evidence" value="ECO:0007669"/>
    <property type="project" value="UniProtKB-SubCell"/>
</dbReference>
<feature type="region of interest" description="Disordered" evidence="8">
    <location>
        <begin position="93"/>
        <end position="170"/>
    </location>
</feature>
<dbReference type="EMBL" id="CAJNYU010003357">
    <property type="protein sequence ID" value="CAF3664426.1"/>
    <property type="molecule type" value="Genomic_DNA"/>
</dbReference>
<dbReference type="EMBL" id="CAJOBP010000273">
    <property type="protein sequence ID" value="CAF4153537.1"/>
    <property type="molecule type" value="Genomic_DNA"/>
</dbReference>
<keyword evidence="2" id="KW-0217">Developmental protein</keyword>
<dbReference type="EMBL" id="CAJOBS010000005">
    <property type="protein sequence ID" value="CAF4462289.1"/>
    <property type="molecule type" value="Genomic_DNA"/>
</dbReference>
<evidence type="ECO:0000313" key="16">
    <source>
        <dbReference type="EMBL" id="CAF4153537.1"/>
    </source>
</evidence>
<evidence type="ECO:0000313" key="14">
    <source>
        <dbReference type="EMBL" id="CAF3664426.1"/>
    </source>
</evidence>
<evidence type="ECO:0000256" key="1">
    <source>
        <dbReference type="ARBA" id="ARBA00004123"/>
    </source>
</evidence>
<dbReference type="Pfam" id="PF00046">
    <property type="entry name" value="Homeodomain"/>
    <property type="match status" value="1"/>
</dbReference>
<evidence type="ECO:0000313" key="21">
    <source>
        <dbReference type="Proteomes" id="UP000663873"/>
    </source>
</evidence>
<dbReference type="CDD" id="cd00086">
    <property type="entry name" value="homeodomain"/>
    <property type="match status" value="1"/>
</dbReference>
<dbReference type="AlphaFoldDB" id="A0A817WDN7"/>
<evidence type="ECO:0000256" key="5">
    <source>
        <dbReference type="ARBA" id="ARBA00023242"/>
    </source>
</evidence>
<proteinExistence type="predicted"/>
<dbReference type="PANTHER" id="PTHR45659:SF4">
    <property type="entry name" value="HOMEOBOX PROTEIN ABDOMINAL-A"/>
    <property type="match status" value="1"/>
</dbReference>
<evidence type="ECO:0000313" key="12">
    <source>
        <dbReference type="EMBL" id="CAF3438863.1"/>
    </source>
</evidence>
<evidence type="ECO:0000256" key="2">
    <source>
        <dbReference type="ARBA" id="ARBA00022473"/>
    </source>
</evidence>
<comment type="subcellular location">
    <subcellularLocation>
        <location evidence="1 6 7">Nucleus</location>
    </subcellularLocation>
</comment>
<name>A0A817WDN7_9BILA</name>
<keyword evidence="4 6" id="KW-0371">Homeobox</keyword>
<dbReference type="Proteomes" id="UP000663833">
    <property type="component" value="Unassembled WGS sequence"/>
</dbReference>
<dbReference type="Proteomes" id="UP000663865">
    <property type="component" value="Unassembled WGS sequence"/>
</dbReference>
<feature type="domain" description="Homeobox" evidence="9">
    <location>
        <begin position="198"/>
        <end position="258"/>
    </location>
</feature>
<evidence type="ECO:0000313" key="20">
    <source>
        <dbReference type="Proteomes" id="UP000663865"/>
    </source>
</evidence>
<dbReference type="Proteomes" id="UP000663848">
    <property type="component" value="Unassembled WGS sequence"/>
</dbReference>
<dbReference type="Proteomes" id="UP000663838">
    <property type="component" value="Unassembled WGS sequence"/>
</dbReference>
<feature type="compositionally biased region" description="Low complexity" evidence="8">
    <location>
        <begin position="106"/>
        <end position="123"/>
    </location>
</feature>
<evidence type="ECO:0000256" key="3">
    <source>
        <dbReference type="ARBA" id="ARBA00023125"/>
    </source>
</evidence>
<dbReference type="EMBL" id="CAJNYV010000277">
    <property type="protein sequence ID" value="CAF3354217.1"/>
    <property type="molecule type" value="Genomic_DNA"/>
</dbReference>
<dbReference type="OrthoDB" id="6159439at2759"/>
<dbReference type="Proteomes" id="UP000663873">
    <property type="component" value="Unassembled WGS sequence"/>
</dbReference>
<dbReference type="PROSITE" id="PS50071">
    <property type="entry name" value="HOMEOBOX_2"/>
    <property type="match status" value="1"/>
</dbReference>
<dbReference type="PRINTS" id="PR00031">
    <property type="entry name" value="HTHREPRESSR"/>
</dbReference>
<comment type="caution">
    <text evidence="10">The sequence shown here is derived from an EMBL/GenBank/DDBJ whole genome shotgun (WGS) entry which is preliminary data.</text>
</comment>
<dbReference type="InterPro" id="IPR009057">
    <property type="entry name" value="Homeodomain-like_sf"/>
</dbReference>
<organism evidence="10 20">
    <name type="scientific">Rotaria socialis</name>
    <dbReference type="NCBI Taxonomy" id="392032"/>
    <lineage>
        <taxon>Eukaryota</taxon>
        <taxon>Metazoa</taxon>
        <taxon>Spiralia</taxon>
        <taxon>Gnathifera</taxon>
        <taxon>Rotifera</taxon>
        <taxon>Eurotatoria</taxon>
        <taxon>Bdelloidea</taxon>
        <taxon>Philodinida</taxon>
        <taxon>Philodinidae</taxon>
        <taxon>Rotaria</taxon>
    </lineage>
</organism>